<feature type="domain" description="EF-hand" evidence="3">
    <location>
        <begin position="134"/>
        <end position="163"/>
    </location>
</feature>
<keyword evidence="1" id="KW-0479">Metal-binding</keyword>
<proteinExistence type="predicted"/>
<comment type="caution">
    <text evidence="4">The sequence shown here is derived from an EMBL/GenBank/DDBJ whole genome shotgun (WGS) entry which is preliminary data.</text>
</comment>
<accession>A0ABV6MX93</accession>
<organism evidence="4 5">
    <name type="scientific">Kutzneria chonburiensis</name>
    <dbReference type="NCBI Taxonomy" id="1483604"/>
    <lineage>
        <taxon>Bacteria</taxon>
        <taxon>Bacillati</taxon>
        <taxon>Actinomycetota</taxon>
        <taxon>Actinomycetes</taxon>
        <taxon>Pseudonocardiales</taxon>
        <taxon>Pseudonocardiaceae</taxon>
        <taxon>Kutzneria</taxon>
    </lineage>
</organism>
<sequence length="180" mass="19636">MSSDFQRRKVAGVFNAMDVDGDGFLTEGDFRALTDRWTAIRGWAPGTEGHEKLTGVMMGWWQALLAASDRNRDGKVSLDEVLLVVDELPGRPETVGATADAMFDAVDENGDGEISAAEYRQAIEAWTGRTTDTDHIFPILDGNGDGHLSREEFVVLWTEFWAGDDQGAAGSLVFGWVAAH</sequence>
<dbReference type="PROSITE" id="PS00018">
    <property type="entry name" value="EF_HAND_1"/>
    <property type="match status" value="4"/>
</dbReference>
<evidence type="ECO:0000313" key="5">
    <source>
        <dbReference type="Proteomes" id="UP001589810"/>
    </source>
</evidence>
<dbReference type="EMBL" id="JBHLUD010000007">
    <property type="protein sequence ID" value="MFC0544436.1"/>
    <property type="molecule type" value="Genomic_DNA"/>
</dbReference>
<reference evidence="4 5" key="1">
    <citation type="submission" date="2024-09" db="EMBL/GenBank/DDBJ databases">
        <authorList>
            <person name="Sun Q."/>
            <person name="Mori K."/>
        </authorList>
    </citation>
    <scope>NUCLEOTIDE SEQUENCE [LARGE SCALE GENOMIC DNA]</scope>
    <source>
        <strain evidence="4 5">TBRC 1432</strain>
    </source>
</reference>
<keyword evidence="5" id="KW-1185">Reference proteome</keyword>
<dbReference type="InterPro" id="IPR002048">
    <property type="entry name" value="EF_hand_dom"/>
</dbReference>
<name>A0ABV6MX93_9PSEU</name>
<dbReference type="InterPro" id="IPR039647">
    <property type="entry name" value="EF_hand_pair_protein_CML-like"/>
</dbReference>
<dbReference type="SUPFAM" id="SSF47473">
    <property type="entry name" value="EF-hand"/>
    <property type="match status" value="1"/>
</dbReference>
<feature type="domain" description="EF-hand" evidence="3">
    <location>
        <begin position="5"/>
        <end position="40"/>
    </location>
</feature>
<dbReference type="PROSITE" id="PS50222">
    <property type="entry name" value="EF_HAND_2"/>
    <property type="match status" value="4"/>
</dbReference>
<dbReference type="InterPro" id="IPR011992">
    <property type="entry name" value="EF-hand-dom_pair"/>
</dbReference>
<dbReference type="Proteomes" id="UP001589810">
    <property type="component" value="Unassembled WGS sequence"/>
</dbReference>
<evidence type="ECO:0000313" key="4">
    <source>
        <dbReference type="EMBL" id="MFC0544436.1"/>
    </source>
</evidence>
<dbReference type="PANTHER" id="PTHR10891">
    <property type="entry name" value="EF-HAND CALCIUM-BINDING DOMAIN CONTAINING PROTEIN"/>
    <property type="match status" value="1"/>
</dbReference>
<protein>
    <submittedName>
        <fullName evidence="4">EF-hand domain-containing protein</fullName>
    </submittedName>
</protein>
<dbReference type="Pfam" id="PF13499">
    <property type="entry name" value="EF-hand_7"/>
    <property type="match status" value="2"/>
</dbReference>
<keyword evidence="2" id="KW-0677">Repeat</keyword>
<dbReference type="Gene3D" id="1.10.238.10">
    <property type="entry name" value="EF-hand"/>
    <property type="match status" value="1"/>
</dbReference>
<evidence type="ECO:0000259" key="3">
    <source>
        <dbReference type="PROSITE" id="PS50222"/>
    </source>
</evidence>
<feature type="domain" description="EF-hand" evidence="3">
    <location>
        <begin position="94"/>
        <end position="129"/>
    </location>
</feature>
<feature type="domain" description="EF-hand" evidence="3">
    <location>
        <begin position="56"/>
        <end position="91"/>
    </location>
</feature>
<evidence type="ECO:0000256" key="1">
    <source>
        <dbReference type="ARBA" id="ARBA00022723"/>
    </source>
</evidence>
<evidence type="ECO:0000256" key="2">
    <source>
        <dbReference type="ARBA" id="ARBA00022737"/>
    </source>
</evidence>
<dbReference type="CDD" id="cd00051">
    <property type="entry name" value="EFh"/>
    <property type="match status" value="2"/>
</dbReference>
<dbReference type="RefSeq" id="WP_273935925.1">
    <property type="nucleotide sequence ID" value="NZ_CP097263.1"/>
</dbReference>
<dbReference type="SMART" id="SM00054">
    <property type="entry name" value="EFh"/>
    <property type="match status" value="4"/>
</dbReference>
<gene>
    <name evidence="4" type="ORF">ACFFH7_23220</name>
</gene>
<dbReference type="InterPro" id="IPR018247">
    <property type="entry name" value="EF_Hand_1_Ca_BS"/>
</dbReference>